<accession>A0A9Q6IE35</accession>
<keyword evidence="3 6" id="KW-0812">Transmembrane</keyword>
<dbReference type="PROSITE" id="PS50895">
    <property type="entry name" value="SURF1"/>
    <property type="match status" value="1"/>
</dbReference>
<evidence type="ECO:0000313" key="7">
    <source>
        <dbReference type="EMBL" id="PYC35021.1"/>
    </source>
</evidence>
<dbReference type="CDD" id="cd06662">
    <property type="entry name" value="SURF1"/>
    <property type="match status" value="1"/>
</dbReference>
<evidence type="ECO:0000256" key="1">
    <source>
        <dbReference type="ARBA" id="ARBA00004370"/>
    </source>
</evidence>
<reference evidence="7 8" key="1">
    <citation type="submission" date="2018-06" db="EMBL/GenBank/DDBJ databases">
        <title>Pseudomonas diversity within urban Lake Michigan freshwaters.</title>
        <authorList>
            <person name="Batrich M."/>
            <person name="Hatzopoulos T."/>
            <person name="Putonti C."/>
        </authorList>
    </citation>
    <scope>NUCLEOTIDE SEQUENCE [LARGE SCALE GENOMIC DNA]</scope>
    <source>
        <strain evidence="7 8">MB-090624</strain>
    </source>
</reference>
<name>A0A9Q6IE35_9PSED</name>
<evidence type="ECO:0000256" key="6">
    <source>
        <dbReference type="RuleBase" id="RU363076"/>
    </source>
</evidence>
<dbReference type="PANTHER" id="PTHR23427:SF2">
    <property type="entry name" value="SURFEIT LOCUS PROTEIN 1"/>
    <property type="match status" value="1"/>
</dbReference>
<evidence type="ECO:0000256" key="2">
    <source>
        <dbReference type="ARBA" id="ARBA00007165"/>
    </source>
</evidence>
<dbReference type="AlphaFoldDB" id="A0A9Q6IE35"/>
<dbReference type="Pfam" id="PF02104">
    <property type="entry name" value="SURF1"/>
    <property type="match status" value="1"/>
</dbReference>
<keyword evidence="5 6" id="KW-0472">Membrane</keyword>
<keyword evidence="6" id="KW-1003">Cell membrane</keyword>
<feature type="transmembrane region" description="Helical" evidence="6">
    <location>
        <begin position="206"/>
        <end position="226"/>
    </location>
</feature>
<dbReference type="InterPro" id="IPR002994">
    <property type="entry name" value="Surf1/Shy1"/>
</dbReference>
<comment type="caution">
    <text evidence="7">The sequence shown here is derived from an EMBL/GenBank/DDBJ whole genome shotgun (WGS) entry which is preliminary data.</text>
</comment>
<evidence type="ECO:0000256" key="4">
    <source>
        <dbReference type="ARBA" id="ARBA00022989"/>
    </source>
</evidence>
<comment type="caution">
    <text evidence="6">Lacks conserved residue(s) required for the propagation of feature annotation.</text>
</comment>
<organism evidence="7 8">
    <name type="scientific">Pseudomonas protegens</name>
    <dbReference type="NCBI Taxonomy" id="380021"/>
    <lineage>
        <taxon>Bacteria</taxon>
        <taxon>Pseudomonadati</taxon>
        <taxon>Pseudomonadota</taxon>
        <taxon>Gammaproteobacteria</taxon>
        <taxon>Pseudomonadales</taxon>
        <taxon>Pseudomonadaceae</taxon>
        <taxon>Pseudomonas</taxon>
    </lineage>
</organism>
<dbReference type="EMBL" id="QJRN01000010">
    <property type="protein sequence ID" value="PYC35021.1"/>
    <property type="molecule type" value="Genomic_DNA"/>
</dbReference>
<dbReference type="RefSeq" id="WP_110594124.1">
    <property type="nucleotide sequence ID" value="NZ_CP063455.1"/>
</dbReference>
<protein>
    <recommendedName>
        <fullName evidence="6">SURF1-like protein</fullName>
    </recommendedName>
</protein>
<keyword evidence="4 6" id="KW-1133">Transmembrane helix</keyword>
<evidence type="ECO:0000256" key="5">
    <source>
        <dbReference type="ARBA" id="ARBA00023136"/>
    </source>
</evidence>
<proteinExistence type="inferred from homology"/>
<gene>
    <name evidence="7" type="ORF">DMX08_17295</name>
</gene>
<evidence type="ECO:0000256" key="3">
    <source>
        <dbReference type="ARBA" id="ARBA00022692"/>
    </source>
</evidence>
<evidence type="ECO:0000313" key="8">
    <source>
        <dbReference type="Proteomes" id="UP000248188"/>
    </source>
</evidence>
<dbReference type="InterPro" id="IPR045214">
    <property type="entry name" value="Surf1/Surf4"/>
</dbReference>
<sequence length="246" mass="27625">MKGFRPGVVPTLVVLLLLPALVSLGFWQLSRGEQKRQLLTSYAERRAAEPVSLFELLAVEDPAFRRVRLHGHFDADHSLLLDNRLHDGKVGVELLQPFLDQASGRWLLVNRGWLPWPDRRTPAAFSTPEQSLSLDAWVYVSPGAAFQLQADPAAARWPRLITAVNPEALWAELGRSGFNHEVRQESGAGAYLTAWPVVAMGPEKHLGYAVQWFAMALALLLLYLYFGWHNARENRHGNGHESTQHL</sequence>
<comment type="subcellular location">
    <subcellularLocation>
        <location evidence="6">Cell membrane</location>
        <topology evidence="6">Multi-pass membrane protein</topology>
    </subcellularLocation>
    <subcellularLocation>
        <location evidence="1">Membrane</location>
    </subcellularLocation>
</comment>
<comment type="similarity">
    <text evidence="2 6">Belongs to the SURF1 family.</text>
</comment>
<dbReference type="PANTHER" id="PTHR23427">
    <property type="entry name" value="SURFEIT LOCUS PROTEIN"/>
    <property type="match status" value="1"/>
</dbReference>
<dbReference type="Proteomes" id="UP000248188">
    <property type="component" value="Unassembled WGS sequence"/>
</dbReference>
<dbReference type="GO" id="GO:0005886">
    <property type="term" value="C:plasma membrane"/>
    <property type="evidence" value="ECO:0007669"/>
    <property type="project" value="UniProtKB-SubCell"/>
</dbReference>